<dbReference type="Pfam" id="PF13289">
    <property type="entry name" value="SIR2_2"/>
    <property type="match status" value="1"/>
</dbReference>
<accession>A0A7Z7NB04</accession>
<keyword evidence="2" id="KW-1185">Reference proteome</keyword>
<dbReference type="EMBL" id="OCTY01000002">
    <property type="protein sequence ID" value="SOJ56410.1"/>
    <property type="molecule type" value="Genomic_DNA"/>
</dbReference>
<protein>
    <recommendedName>
        <fullName evidence="3">SIR2-like domain-containing protein</fullName>
    </recommendedName>
</protein>
<dbReference type="Proteomes" id="UP000554965">
    <property type="component" value="Unassembled WGS sequence"/>
</dbReference>
<dbReference type="RefSeq" id="WP_186244025.1">
    <property type="nucleotide sequence ID" value="NZ_OCTY01000002.1"/>
</dbReference>
<name>A0A7Z7NB04_9MYCO</name>
<reference evidence="1 2" key="1">
    <citation type="submission" date="2017-10" db="EMBL/GenBank/DDBJ databases">
        <authorList>
            <consortium name="Urmite Genomes"/>
        </authorList>
    </citation>
    <scope>NUCLEOTIDE SEQUENCE [LARGE SCALE GENOMIC DNA]</scope>
    <source>
        <strain evidence="1 2">FB-527</strain>
    </source>
</reference>
<proteinExistence type="predicted"/>
<organism evidence="1 2">
    <name type="scientific">Mycobacterium simulans</name>
    <dbReference type="NCBI Taxonomy" id="627089"/>
    <lineage>
        <taxon>Bacteria</taxon>
        <taxon>Bacillati</taxon>
        <taxon>Actinomycetota</taxon>
        <taxon>Actinomycetes</taxon>
        <taxon>Mycobacteriales</taxon>
        <taxon>Mycobacteriaceae</taxon>
        <taxon>Mycobacterium</taxon>
    </lineage>
</organism>
<sequence length="523" mass="57955">MTGAPPGLRLLTDLDGERRLDREGMHTLIPCIHEQLELDLELLSAGARRSGGTLYDLSAEASVWENPPGPLVADRHDVVQGMCRAAVGDALPAEVVITDTGNGIEARVNDGSNKPPEPSLVLILRAAALIASSAYDQSAFVLVAANIASTDPRRRELLWKMLTIPPMDLNLANRSVTLVPIIGTRPDPETDYRRQPPPRYVVTWDRVLKRSPVNHRRAVETVGAASDQPLVLFLGAGASATSGILLGNAYRDIALKGLVGDRTDKADAFFDYLHERDRFMPGETDQRAKFVAELTLERVLRETFAELGFQPRANSPVIKVLTDDCQKALSFVRPGRKALREIAALKRRRVIIMTVNFDRLVEDELGTDCRVLYTPQHYEEHLDELRRYAVGDIDSPLPILKLHGSIEDAQSLIATIDTTSAGLQKNVRNALNSILEVSESPLQWVWVGCSMRDQDMNAWLGGLSADALDEWWVDPLPGIALDEFFSARRAPTWSQRGLTLQDRLIIDSADGFLRDLAEHFKTQ</sequence>
<dbReference type="AlphaFoldDB" id="A0A7Z7NB04"/>
<evidence type="ECO:0000313" key="2">
    <source>
        <dbReference type="Proteomes" id="UP000554965"/>
    </source>
</evidence>
<comment type="caution">
    <text evidence="1">The sequence shown here is derived from an EMBL/GenBank/DDBJ whole genome shotgun (WGS) entry which is preliminary data.</text>
</comment>
<evidence type="ECO:0008006" key="3">
    <source>
        <dbReference type="Google" id="ProtNLM"/>
    </source>
</evidence>
<gene>
    <name evidence="1" type="ORF">MSIMFB_03887</name>
</gene>
<evidence type="ECO:0000313" key="1">
    <source>
        <dbReference type="EMBL" id="SOJ56410.1"/>
    </source>
</evidence>